<dbReference type="SMART" id="SM00731">
    <property type="entry name" value="SprT"/>
    <property type="match status" value="1"/>
</dbReference>
<dbReference type="InterPro" id="IPR006640">
    <property type="entry name" value="SprT-like_domain"/>
</dbReference>
<dbReference type="PANTHER" id="PTHR38773:SF1">
    <property type="entry name" value="PROTEIN SPRT"/>
    <property type="match status" value="1"/>
</dbReference>
<evidence type="ECO:0000313" key="3">
    <source>
        <dbReference type="EMBL" id="AUB84707.1"/>
    </source>
</evidence>
<dbReference type="AlphaFoldDB" id="A0A2K8UGP8"/>
<dbReference type="Pfam" id="PF10263">
    <property type="entry name" value="SprT-like"/>
    <property type="match status" value="1"/>
</dbReference>
<evidence type="ECO:0000259" key="2">
    <source>
        <dbReference type="SMART" id="SM00731"/>
    </source>
</evidence>
<feature type="region of interest" description="Disordered" evidence="1">
    <location>
        <begin position="188"/>
        <end position="209"/>
    </location>
</feature>
<protein>
    <recommendedName>
        <fullName evidence="2">SprT-like domain-containing protein</fullName>
    </recommendedName>
</protein>
<dbReference type="GO" id="GO:0006950">
    <property type="term" value="P:response to stress"/>
    <property type="evidence" value="ECO:0007669"/>
    <property type="project" value="UniProtKB-ARBA"/>
</dbReference>
<feature type="region of interest" description="Disordered" evidence="1">
    <location>
        <begin position="1"/>
        <end position="21"/>
    </location>
</feature>
<dbReference type="PANTHER" id="PTHR38773">
    <property type="entry name" value="PROTEIN SPRT"/>
    <property type="match status" value="1"/>
</dbReference>
<evidence type="ECO:0000313" key="4">
    <source>
        <dbReference type="Proteomes" id="UP000232638"/>
    </source>
</evidence>
<dbReference type="EMBL" id="CP020370">
    <property type="protein sequence ID" value="AUB84707.1"/>
    <property type="molecule type" value="Genomic_DNA"/>
</dbReference>
<organism evidence="3 4">
    <name type="scientific">Candidatus Thiodictyon syntrophicum</name>
    <dbReference type="NCBI Taxonomy" id="1166950"/>
    <lineage>
        <taxon>Bacteria</taxon>
        <taxon>Pseudomonadati</taxon>
        <taxon>Pseudomonadota</taxon>
        <taxon>Gammaproteobacteria</taxon>
        <taxon>Chromatiales</taxon>
        <taxon>Chromatiaceae</taxon>
        <taxon>Thiodictyon</taxon>
    </lineage>
</organism>
<feature type="compositionally biased region" description="Basic and acidic residues" evidence="1">
    <location>
        <begin position="196"/>
        <end position="209"/>
    </location>
</feature>
<evidence type="ECO:0000256" key="1">
    <source>
        <dbReference type="SAM" id="MobiDB-lite"/>
    </source>
</evidence>
<accession>A0A2K8UGP8</accession>
<reference evidence="3 4" key="1">
    <citation type="submission" date="2017-03" db="EMBL/GenBank/DDBJ databases">
        <title>Complete genome sequence of Candidatus 'Thiodictyon syntrophicum' sp. nov. strain Cad16T, a photolithoautotroph purple sulfur bacterium isolated from an alpine meromictic lake.</title>
        <authorList>
            <person name="Luedin S.M."/>
            <person name="Pothier J.F."/>
            <person name="Danza F."/>
            <person name="Storelli N."/>
            <person name="Wittwer M."/>
            <person name="Tonolla M."/>
        </authorList>
    </citation>
    <scope>NUCLEOTIDE SEQUENCE [LARGE SCALE GENOMIC DNA]</scope>
    <source>
        <strain evidence="3 4">Cad16T</strain>
    </source>
</reference>
<sequence length="209" mass="23044">MRVDRNHSAQGSGGGPVAARTRDEAALQARVVAHTRALLAQGGHWLGISPPEAQIRFDLRGRAAGQARFSPRGPWVVRYNPVLLGANAEDFLATTVPHEVAHLVAYVRHGARIRPHGPQWRAIMQFFGVAPERCHRYDLSAVRGRALQEFDYHCNCRGHRLSSIRHNRVLAGGSYICRRCATALRPGLHPGGGGHLRPDEEVLSANERK</sequence>
<dbReference type="KEGG" id="tsy:THSYN_09375"/>
<dbReference type="OrthoDB" id="267364at2"/>
<name>A0A2K8UGP8_9GAMM</name>
<gene>
    <name evidence="3" type="ORF">THSYN_09375</name>
</gene>
<feature type="domain" description="SprT-like" evidence="2">
    <location>
        <begin position="29"/>
        <end position="187"/>
    </location>
</feature>
<keyword evidence="4" id="KW-1185">Reference proteome</keyword>
<proteinExistence type="predicted"/>
<dbReference type="Proteomes" id="UP000232638">
    <property type="component" value="Chromosome"/>
</dbReference>